<accession>A0AAD5S1Q4</accession>
<evidence type="ECO:0000313" key="2">
    <source>
        <dbReference type="EMBL" id="KAJ2903775.1"/>
    </source>
</evidence>
<keyword evidence="3" id="KW-1185">Reference proteome</keyword>
<organism evidence="2 3">
    <name type="scientific">Zalerion maritima</name>
    <dbReference type="NCBI Taxonomy" id="339359"/>
    <lineage>
        <taxon>Eukaryota</taxon>
        <taxon>Fungi</taxon>
        <taxon>Dikarya</taxon>
        <taxon>Ascomycota</taxon>
        <taxon>Pezizomycotina</taxon>
        <taxon>Sordariomycetes</taxon>
        <taxon>Lulworthiomycetidae</taxon>
        <taxon>Lulworthiales</taxon>
        <taxon>Lulworthiaceae</taxon>
        <taxon>Zalerion</taxon>
    </lineage>
</organism>
<dbReference type="EMBL" id="JAKWBI020000071">
    <property type="protein sequence ID" value="KAJ2903775.1"/>
    <property type="molecule type" value="Genomic_DNA"/>
</dbReference>
<comment type="caution">
    <text evidence="2">The sequence shown here is derived from an EMBL/GenBank/DDBJ whole genome shotgun (WGS) entry which is preliminary data.</text>
</comment>
<dbReference type="AlphaFoldDB" id="A0AAD5S1Q4"/>
<gene>
    <name evidence="2" type="ORF">MKZ38_009341</name>
</gene>
<proteinExistence type="predicted"/>
<evidence type="ECO:0000256" key="1">
    <source>
        <dbReference type="SAM" id="MobiDB-lite"/>
    </source>
</evidence>
<sequence>MDPLSITTSAAALTAAVAKTMLALTNFSRTFRDAGSECRQISREPSDLSQMLNLLQNDATIQDESVVPRALQRQVKSTIDALLDDVESIEYSLEKYGGRIGRAKWAVEGKKEVLGCHVLLQAHKGSLNVVLGLVNVGLQPLAPLVSTHAARHAVSGGLNSSDLRGDMGLILAEIERLKVLISASGTGNSPAVPSNVSLEQWLDTLTSYAGSLCGNTPSLADCDETSTIRDLEPIRQPDIPAPIAEDLTEDLIDLTDSHEAAPSPPRIPSTRRPSVKKYPPSKDDAPPRAIDTTHLCTVSTSPEARSVSLPHAGSFKQVNWMDITTDRNYVAIGYLGGFAVYHLRREFWVFTTRLGKILGMGQASISHVQFLGAQNEYIGLLRDKKRAEIWKWGESGSKLLYSASVVDGFSFHPLASGIAGWDESADKMFYRCSALGRQPGTWIEKHSLQLSILQSPNTTQGSSHMSTAIDVVVLDSSVIIVLLATRGVGLTITRWSVSSEGGIRTLASVRDTAFIYRGLHPYVDGWAAAGMSRNKKYLATVWLSSHLSTERVPGIGWYSIKVHAVEEPFPDGEITKAMRIKGDGRVLQEGIRVSDDGHYLGLCVNYQLRPIARRARLAMRRIDFADFWAVIDVWDDDKATTVQAVSMVSWPFSNPGKECYFHEDPDWDKVAGERFRTWNADGSVKSHGNSLFPSRH</sequence>
<name>A0AAD5S1Q4_9PEZI</name>
<dbReference type="Proteomes" id="UP001201980">
    <property type="component" value="Unassembled WGS sequence"/>
</dbReference>
<feature type="region of interest" description="Disordered" evidence="1">
    <location>
        <begin position="256"/>
        <end position="289"/>
    </location>
</feature>
<reference evidence="2" key="1">
    <citation type="submission" date="2022-07" db="EMBL/GenBank/DDBJ databases">
        <title>Draft genome sequence of Zalerion maritima ATCC 34329, a (micro)plastics degrading marine fungus.</title>
        <authorList>
            <person name="Paco A."/>
            <person name="Goncalves M.F.M."/>
            <person name="Rocha-Santos T.A.P."/>
            <person name="Alves A."/>
        </authorList>
    </citation>
    <scope>NUCLEOTIDE SEQUENCE</scope>
    <source>
        <strain evidence="2">ATCC 34329</strain>
    </source>
</reference>
<evidence type="ECO:0000313" key="3">
    <source>
        <dbReference type="Proteomes" id="UP001201980"/>
    </source>
</evidence>
<evidence type="ECO:0008006" key="4">
    <source>
        <dbReference type="Google" id="ProtNLM"/>
    </source>
</evidence>
<protein>
    <recommendedName>
        <fullName evidence="4">Fungal N-terminal domain-containing protein</fullName>
    </recommendedName>
</protein>